<dbReference type="AlphaFoldDB" id="A0A6B0UJS3"/>
<organism evidence="2">
    <name type="scientific">Ixodes ricinus</name>
    <name type="common">Common tick</name>
    <name type="synonym">Acarus ricinus</name>
    <dbReference type="NCBI Taxonomy" id="34613"/>
    <lineage>
        <taxon>Eukaryota</taxon>
        <taxon>Metazoa</taxon>
        <taxon>Ecdysozoa</taxon>
        <taxon>Arthropoda</taxon>
        <taxon>Chelicerata</taxon>
        <taxon>Arachnida</taxon>
        <taxon>Acari</taxon>
        <taxon>Parasitiformes</taxon>
        <taxon>Ixodida</taxon>
        <taxon>Ixodoidea</taxon>
        <taxon>Ixodidae</taxon>
        <taxon>Ixodinae</taxon>
        <taxon>Ixodes</taxon>
    </lineage>
</organism>
<reference evidence="2" key="1">
    <citation type="submission" date="2019-12" db="EMBL/GenBank/DDBJ databases">
        <title>An insight into the sialome of adult female Ixodes ricinus ticks feeding for 6 days.</title>
        <authorList>
            <person name="Perner J."/>
            <person name="Ribeiro J.M.C."/>
        </authorList>
    </citation>
    <scope>NUCLEOTIDE SEQUENCE</scope>
    <source>
        <strain evidence="2">Semi-engorged</strain>
        <tissue evidence="2">Salivary glands</tissue>
    </source>
</reference>
<name>A0A6B0UJS3_IXORI</name>
<evidence type="ECO:0000256" key="1">
    <source>
        <dbReference type="SAM" id="SignalP"/>
    </source>
</evidence>
<accession>A0A6B0UJS3</accession>
<evidence type="ECO:0000313" key="2">
    <source>
        <dbReference type="EMBL" id="MXU89828.1"/>
    </source>
</evidence>
<proteinExistence type="predicted"/>
<feature type="chain" id="PRO_5025476802" evidence="1">
    <location>
        <begin position="24"/>
        <end position="110"/>
    </location>
</feature>
<sequence length="110" mass="12076">MRWCGASAVQGHMLALVASAASGLKLKQSIGTALGRRWNYRGRFIELVVPAARCLLTQHNKEIEPRLARSGHMRFDLTSALVARGVTLVSSSSISRNKNKQENAVCCRHC</sequence>
<dbReference type="EMBL" id="GIFC01007745">
    <property type="protein sequence ID" value="MXU89828.1"/>
    <property type="molecule type" value="Transcribed_RNA"/>
</dbReference>
<feature type="signal peptide" evidence="1">
    <location>
        <begin position="1"/>
        <end position="23"/>
    </location>
</feature>
<keyword evidence="1" id="KW-0732">Signal</keyword>
<protein>
    <submittedName>
        <fullName evidence="2">Putative secreted protein</fullName>
    </submittedName>
</protein>